<dbReference type="GO" id="GO:0005829">
    <property type="term" value="C:cytosol"/>
    <property type="evidence" value="ECO:0007669"/>
    <property type="project" value="TreeGrafter"/>
</dbReference>
<sequence length="200" mass="21459">MSISLAIDTSTSRTSVAIVDEGAILWHGFRDGGTAHGHALPALVAEALIAQGSIDKVVVGMGPGPYTGLRVGISFARSFALARGIEVIGLCSLDAIATQVRERNDFIIATDARRKEVYWAQYSNGARMTEPSVDFPADVALKGLPMFGEGALKYLLTADDEVQFPDVVALVELAKNPDLHIQLPIYLRRPDAVPTSERTP</sequence>
<evidence type="ECO:0000259" key="1">
    <source>
        <dbReference type="Pfam" id="PF00814"/>
    </source>
</evidence>
<evidence type="ECO:0000313" key="7">
    <source>
        <dbReference type="EMBL" id="CAB5048188.1"/>
    </source>
</evidence>
<name>A0A6J6PP89_9ZZZZ</name>
<evidence type="ECO:0000313" key="5">
    <source>
        <dbReference type="EMBL" id="CAB4922324.1"/>
    </source>
</evidence>
<evidence type="ECO:0000313" key="8">
    <source>
        <dbReference type="EMBL" id="CAB5071382.1"/>
    </source>
</evidence>
<dbReference type="EMBL" id="CAFBOJ010000009">
    <property type="protein sequence ID" value="CAB4971630.1"/>
    <property type="molecule type" value="Genomic_DNA"/>
</dbReference>
<dbReference type="EMBL" id="CAFBQK010000030">
    <property type="protein sequence ID" value="CAB5048188.1"/>
    <property type="molecule type" value="Genomic_DNA"/>
</dbReference>
<evidence type="ECO:0000313" key="6">
    <source>
        <dbReference type="EMBL" id="CAB4971630.1"/>
    </source>
</evidence>
<dbReference type="EMBL" id="CAFBRB010000007">
    <property type="protein sequence ID" value="CAB5071382.1"/>
    <property type="molecule type" value="Genomic_DNA"/>
</dbReference>
<dbReference type="AlphaFoldDB" id="A0A6J6PP89"/>
<dbReference type="EMBL" id="CAFBMY010000046">
    <property type="protein sequence ID" value="CAB4922324.1"/>
    <property type="molecule type" value="Genomic_DNA"/>
</dbReference>
<dbReference type="GO" id="GO:0002949">
    <property type="term" value="P:tRNA threonylcarbamoyladenosine modification"/>
    <property type="evidence" value="ECO:0007669"/>
    <property type="project" value="InterPro"/>
</dbReference>
<feature type="domain" description="Gcp-like" evidence="1">
    <location>
        <begin position="42"/>
        <end position="140"/>
    </location>
</feature>
<proteinExistence type="predicted"/>
<reference evidence="3" key="1">
    <citation type="submission" date="2020-05" db="EMBL/GenBank/DDBJ databases">
        <authorList>
            <person name="Chiriac C."/>
            <person name="Salcher M."/>
            <person name="Ghai R."/>
            <person name="Kavagutti S V."/>
        </authorList>
    </citation>
    <scope>NUCLEOTIDE SEQUENCE</scope>
</reference>
<evidence type="ECO:0000313" key="3">
    <source>
        <dbReference type="EMBL" id="CAB4698693.1"/>
    </source>
</evidence>
<dbReference type="Pfam" id="PF00814">
    <property type="entry name" value="TsaD"/>
    <property type="match status" value="1"/>
</dbReference>
<dbReference type="EMBL" id="CAEZYB010000024">
    <property type="protein sequence ID" value="CAB4698693.1"/>
    <property type="molecule type" value="Genomic_DNA"/>
</dbReference>
<dbReference type="NCBIfam" id="TIGR03725">
    <property type="entry name" value="T6A_YeaZ"/>
    <property type="match status" value="1"/>
</dbReference>
<dbReference type="InterPro" id="IPR000905">
    <property type="entry name" value="Gcp-like_dom"/>
</dbReference>
<evidence type="ECO:0000313" key="4">
    <source>
        <dbReference type="EMBL" id="CAB4825836.1"/>
    </source>
</evidence>
<dbReference type="SUPFAM" id="SSF53067">
    <property type="entry name" value="Actin-like ATPase domain"/>
    <property type="match status" value="2"/>
</dbReference>
<dbReference type="InterPro" id="IPR022496">
    <property type="entry name" value="T6A_TsaB"/>
</dbReference>
<dbReference type="PANTHER" id="PTHR11735">
    <property type="entry name" value="TRNA N6-ADENOSINE THREONYLCARBAMOYLTRANSFERASE"/>
    <property type="match status" value="1"/>
</dbReference>
<gene>
    <name evidence="2" type="ORF">UFOPK2254_01048</name>
    <name evidence="3" type="ORF">UFOPK2646_00340</name>
    <name evidence="4" type="ORF">UFOPK3197_00506</name>
    <name evidence="5" type="ORF">UFOPK3707_00415</name>
    <name evidence="6" type="ORF">UFOPK3937_00163</name>
    <name evidence="7" type="ORF">UFOPK4265_00373</name>
    <name evidence="8" type="ORF">UFOPK4401_00146</name>
</gene>
<dbReference type="PANTHER" id="PTHR11735:SF11">
    <property type="entry name" value="TRNA THREONYLCARBAMOYLADENOSINE BIOSYNTHESIS PROTEIN TSAB"/>
    <property type="match status" value="1"/>
</dbReference>
<dbReference type="EMBL" id="CAFABI010000041">
    <property type="protein sequence ID" value="CAB4825836.1"/>
    <property type="molecule type" value="Genomic_DNA"/>
</dbReference>
<evidence type="ECO:0000313" key="2">
    <source>
        <dbReference type="EMBL" id="CAB4666690.1"/>
    </source>
</evidence>
<accession>A0A6J6PP89</accession>
<dbReference type="EMBL" id="CAEZWO010000110">
    <property type="protein sequence ID" value="CAB4666690.1"/>
    <property type="molecule type" value="Genomic_DNA"/>
</dbReference>
<dbReference type="Gene3D" id="3.30.420.40">
    <property type="match status" value="2"/>
</dbReference>
<dbReference type="InterPro" id="IPR043129">
    <property type="entry name" value="ATPase_NBD"/>
</dbReference>
<protein>
    <submittedName>
        <fullName evidence="3">Unannotated protein</fullName>
    </submittedName>
</protein>
<organism evidence="3">
    <name type="scientific">freshwater metagenome</name>
    <dbReference type="NCBI Taxonomy" id="449393"/>
    <lineage>
        <taxon>unclassified sequences</taxon>
        <taxon>metagenomes</taxon>
        <taxon>ecological metagenomes</taxon>
    </lineage>
</organism>